<dbReference type="InterPro" id="IPR016181">
    <property type="entry name" value="Acyl_CoA_acyltransferase"/>
</dbReference>
<dbReference type="Proteomes" id="UP000295718">
    <property type="component" value="Unassembled WGS sequence"/>
</dbReference>
<organism evidence="1 2">
    <name type="scientific">Kineothrix alysoides</name>
    <dbReference type="NCBI Taxonomy" id="1469948"/>
    <lineage>
        <taxon>Bacteria</taxon>
        <taxon>Bacillati</taxon>
        <taxon>Bacillota</taxon>
        <taxon>Clostridia</taxon>
        <taxon>Lachnospirales</taxon>
        <taxon>Lachnospiraceae</taxon>
        <taxon>Kineothrix</taxon>
    </lineage>
</organism>
<evidence type="ECO:0008006" key="3">
    <source>
        <dbReference type="Google" id="ProtNLM"/>
    </source>
</evidence>
<sequence length="99" mass="11945">MKKHINNREDADMCKAVIGQVKKDGVRYITATHDTKNPRSGGVMEQLGMHYKYSYKEQWQPKDILVTFRMYQLNFDGQEDWVYKEYWDRYSVHFIETDV</sequence>
<dbReference type="RefSeq" id="WP_330373195.1">
    <property type="nucleotide sequence ID" value="NZ_JPNB01000001.1"/>
</dbReference>
<dbReference type="AlphaFoldDB" id="A0A4R1QWP1"/>
<evidence type="ECO:0000313" key="1">
    <source>
        <dbReference type="EMBL" id="TCL55624.1"/>
    </source>
</evidence>
<keyword evidence="2" id="KW-1185">Reference proteome</keyword>
<comment type="caution">
    <text evidence="1">The sequence shown here is derived from an EMBL/GenBank/DDBJ whole genome shotgun (WGS) entry which is preliminary data.</text>
</comment>
<evidence type="ECO:0000313" key="2">
    <source>
        <dbReference type="Proteomes" id="UP000295718"/>
    </source>
</evidence>
<dbReference type="EMBL" id="SLUO01000014">
    <property type="protein sequence ID" value="TCL55624.1"/>
    <property type="molecule type" value="Genomic_DNA"/>
</dbReference>
<name>A0A4R1QWP1_9FIRM</name>
<protein>
    <recommendedName>
        <fullName evidence="3">Acetyltransferase (GNAT) family protein</fullName>
    </recommendedName>
</protein>
<accession>A0A4R1QWP1</accession>
<dbReference type="STRING" id="1469948.GCA_000732725_01130"/>
<gene>
    <name evidence="1" type="ORF">EDD76_11434</name>
</gene>
<proteinExistence type="predicted"/>
<dbReference type="SUPFAM" id="SSF55729">
    <property type="entry name" value="Acyl-CoA N-acyltransferases (Nat)"/>
    <property type="match status" value="1"/>
</dbReference>
<reference evidence="1 2" key="1">
    <citation type="submission" date="2019-03" db="EMBL/GenBank/DDBJ databases">
        <title>Genomic Encyclopedia of Type Strains, Phase IV (KMG-IV): sequencing the most valuable type-strain genomes for metagenomic binning, comparative biology and taxonomic classification.</title>
        <authorList>
            <person name="Goeker M."/>
        </authorList>
    </citation>
    <scope>NUCLEOTIDE SEQUENCE [LARGE SCALE GENOMIC DNA]</scope>
    <source>
        <strain evidence="1 2">DSM 100556</strain>
    </source>
</reference>